<feature type="domain" description="Heterokaryon incompatibility" evidence="1">
    <location>
        <begin position="11"/>
        <end position="97"/>
    </location>
</feature>
<proteinExistence type="predicted"/>
<reference evidence="2 3" key="1">
    <citation type="submission" date="2023-10" db="EMBL/GenBank/DDBJ databases">
        <title>Draft genome sequence of Xylaria bambusicola isolate GMP-LS, the root and basal stem rot pathogen of sugarcane in Indonesia.</title>
        <authorList>
            <person name="Selvaraj P."/>
            <person name="Muralishankar V."/>
            <person name="Muruganantham S."/>
            <person name="Sp S."/>
            <person name="Haryani S."/>
            <person name="Lau K.J.X."/>
            <person name="Naqvi N.I."/>
        </authorList>
    </citation>
    <scope>NUCLEOTIDE SEQUENCE [LARGE SCALE GENOMIC DNA]</scope>
    <source>
        <strain evidence="2">GMP-LS</strain>
    </source>
</reference>
<gene>
    <name evidence="2" type="ORF">RRF57_006488</name>
</gene>
<accession>A0AAN7Z951</accession>
<protein>
    <recommendedName>
        <fullName evidence="1">Heterokaryon incompatibility domain-containing protein</fullName>
    </recommendedName>
</protein>
<keyword evidence="3" id="KW-1185">Reference proteome</keyword>
<name>A0AAN7Z951_9PEZI</name>
<dbReference type="PANTHER" id="PTHR10622:SF10">
    <property type="entry name" value="HET DOMAIN-CONTAINING PROTEIN"/>
    <property type="match status" value="1"/>
</dbReference>
<dbReference type="AlphaFoldDB" id="A0AAN7Z951"/>
<evidence type="ECO:0000259" key="1">
    <source>
        <dbReference type="Pfam" id="PF06985"/>
    </source>
</evidence>
<dbReference type="PANTHER" id="PTHR10622">
    <property type="entry name" value="HET DOMAIN-CONTAINING PROTEIN"/>
    <property type="match status" value="1"/>
</dbReference>
<comment type="caution">
    <text evidence="2">The sequence shown here is derived from an EMBL/GenBank/DDBJ whole genome shotgun (WGS) entry which is preliminary data.</text>
</comment>
<dbReference type="Pfam" id="PF06985">
    <property type="entry name" value="HET"/>
    <property type="match status" value="1"/>
</dbReference>
<dbReference type="InterPro" id="IPR010730">
    <property type="entry name" value="HET"/>
</dbReference>
<evidence type="ECO:0000313" key="2">
    <source>
        <dbReference type="EMBL" id="KAK5630773.1"/>
    </source>
</evidence>
<dbReference type="Proteomes" id="UP001305414">
    <property type="component" value="Unassembled WGS sequence"/>
</dbReference>
<organism evidence="2 3">
    <name type="scientific">Xylaria bambusicola</name>
    <dbReference type="NCBI Taxonomy" id="326684"/>
    <lineage>
        <taxon>Eukaryota</taxon>
        <taxon>Fungi</taxon>
        <taxon>Dikarya</taxon>
        <taxon>Ascomycota</taxon>
        <taxon>Pezizomycotina</taxon>
        <taxon>Sordariomycetes</taxon>
        <taxon>Xylariomycetidae</taxon>
        <taxon>Xylariales</taxon>
        <taxon>Xylariaceae</taxon>
        <taxon>Xylaria</taxon>
    </lineage>
</organism>
<evidence type="ECO:0000313" key="3">
    <source>
        <dbReference type="Proteomes" id="UP001305414"/>
    </source>
</evidence>
<sequence>MQFFGDEIPPYAILSHTWGKEEVTFQDLQTLEHKSKQGYVKIEQTCRRAARKGCEWVWIDTCCIDKSSSAELSEAINSMFEWYQKAEICYVFLADVPPSENLEHIFRQARWLTRGWTLQEFLAPRFISLLNSEWEDINPENFPFAPLDLRRVSFEQGLLGYITGINVHRWRDADIPTKLSWAARRQTSRTEDMAYCLLGLLDINMPLLYGEGTRAFTRLLEEVMKRSNSHGLLAAGYDLPVLPSLHLLPKSPRAYAACAQKFSNVPVFGTSKSLHFSMTNAGLNIELPLVNIDNKRKIVLGLLNCRDVAKLDNPQLAIALRQANDDRSDQLYYPVSQPLSVPSDFHQSACRENIYIADSRFSRTRCLLALYYKSLKDIGYQFHSLYPPSLVETIIDMDTSYIYSEAADTLVLLFTTVIHRPNIVFLVPASYVAPQASR</sequence>
<dbReference type="EMBL" id="JAWHQM010000017">
    <property type="protein sequence ID" value="KAK5630773.1"/>
    <property type="molecule type" value="Genomic_DNA"/>
</dbReference>